<dbReference type="AlphaFoldDB" id="A0A9P5ZA77"/>
<evidence type="ECO:0000259" key="15">
    <source>
        <dbReference type="Pfam" id="PF01238"/>
    </source>
</evidence>
<dbReference type="InterPro" id="IPR018050">
    <property type="entry name" value="Pmannose_isomerase-type1_CS"/>
</dbReference>
<evidence type="ECO:0000313" key="19">
    <source>
        <dbReference type="Proteomes" id="UP000807469"/>
    </source>
</evidence>
<dbReference type="OrthoDB" id="6605218at2759"/>
<dbReference type="GO" id="GO:0008270">
    <property type="term" value="F:zinc ion binding"/>
    <property type="evidence" value="ECO:0007669"/>
    <property type="project" value="InterPro"/>
</dbReference>
<dbReference type="InterPro" id="IPR016305">
    <property type="entry name" value="Mannose-6-P_Isomerase"/>
</dbReference>
<evidence type="ECO:0000256" key="12">
    <source>
        <dbReference type="RuleBase" id="RU000611"/>
    </source>
</evidence>
<dbReference type="GO" id="GO:0005829">
    <property type="term" value="C:cytosol"/>
    <property type="evidence" value="ECO:0007669"/>
    <property type="project" value="TreeGrafter"/>
</dbReference>
<dbReference type="EC" id="5.3.1.8" evidence="5 12"/>
<comment type="cofactor">
    <cofactor evidence="11 12">
        <name>Zn(2+)</name>
        <dbReference type="ChEBI" id="CHEBI:29105"/>
    </cofactor>
    <text evidence="11 12">Binds 1 zinc ion per subunit.</text>
</comment>
<dbReference type="PROSITE" id="PS00965">
    <property type="entry name" value="PMI_I_1"/>
    <property type="match status" value="1"/>
</dbReference>
<comment type="catalytic activity">
    <reaction evidence="1 12">
        <text>D-mannose 6-phosphate = D-fructose 6-phosphate</text>
        <dbReference type="Rhea" id="RHEA:12356"/>
        <dbReference type="ChEBI" id="CHEBI:58735"/>
        <dbReference type="ChEBI" id="CHEBI:61527"/>
        <dbReference type="EC" id="5.3.1.8"/>
    </reaction>
</comment>
<comment type="function">
    <text evidence="2">Involved in the synthesis of the GDP-mannose and dolichol-phosphate-mannose required for a number of critical mannosyl transfer reactions.</text>
</comment>
<dbReference type="CDD" id="cd07011">
    <property type="entry name" value="cupin_PMI_type_I_N"/>
    <property type="match status" value="1"/>
</dbReference>
<dbReference type="GO" id="GO:0004476">
    <property type="term" value="F:mannose-6-phosphate isomerase activity"/>
    <property type="evidence" value="ECO:0007669"/>
    <property type="project" value="UniProtKB-EC"/>
</dbReference>
<dbReference type="PROSITE" id="PS00966">
    <property type="entry name" value="PMI_I_2"/>
    <property type="match status" value="1"/>
</dbReference>
<accession>A0A9P5ZA77</accession>
<comment type="caution">
    <text evidence="18">The sequence shown here is derived from an EMBL/GenBank/DDBJ whole genome shotgun (WGS) entry which is preliminary data.</text>
</comment>
<dbReference type="SUPFAM" id="SSF51182">
    <property type="entry name" value="RmlC-like cupins"/>
    <property type="match status" value="1"/>
</dbReference>
<evidence type="ECO:0000256" key="9">
    <source>
        <dbReference type="ARBA" id="ARBA00023235"/>
    </source>
</evidence>
<evidence type="ECO:0000256" key="1">
    <source>
        <dbReference type="ARBA" id="ARBA00000757"/>
    </source>
</evidence>
<protein>
    <recommendedName>
        <fullName evidence="6 12">Mannose-6-phosphate isomerase</fullName>
        <ecNumber evidence="5 12">5.3.1.8</ecNumber>
    </recommendedName>
</protein>
<evidence type="ECO:0000256" key="6">
    <source>
        <dbReference type="ARBA" id="ARBA00018236"/>
    </source>
</evidence>
<evidence type="ECO:0000256" key="13">
    <source>
        <dbReference type="RuleBase" id="RU004189"/>
    </source>
</evidence>
<evidence type="ECO:0000256" key="5">
    <source>
        <dbReference type="ARBA" id="ARBA00011956"/>
    </source>
</evidence>
<evidence type="ECO:0000313" key="18">
    <source>
        <dbReference type="EMBL" id="KAF9483080.1"/>
    </source>
</evidence>
<dbReference type="InterPro" id="IPR014710">
    <property type="entry name" value="RmlC-like_jellyroll"/>
</dbReference>
<organism evidence="18 19">
    <name type="scientific">Pholiota conissans</name>
    <dbReference type="NCBI Taxonomy" id="109636"/>
    <lineage>
        <taxon>Eukaryota</taxon>
        <taxon>Fungi</taxon>
        <taxon>Dikarya</taxon>
        <taxon>Basidiomycota</taxon>
        <taxon>Agaricomycotina</taxon>
        <taxon>Agaricomycetes</taxon>
        <taxon>Agaricomycetidae</taxon>
        <taxon>Agaricales</taxon>
        <taxon>Agaricineae</taxon>
        <taxon>Strophariaceae</taxon>
        <taxon>Pholiota</taxon>
    </lineage>
</organism>
<reference evidence="18" key="1">
    <citation type="submission" date="2020-11" db="EMBL/GenBank/DDBJ databases">
        <authorList>
            <consortium name="DOE Joint Genome Institute"/>
            <person name="Ahrendt S."/>
            <person name="Riley R."/>
            <person name="Andreopoulos W."/>
            <person name="Labutti K."/>
            <person name="Pangilinan J."/>
            <person name="Ruiz-Duenas F.J."/>
            <person name="Barrasa J.M."/>
            <person name="Sanchez-Garcia M."/>
            <person name="Camarero S."/>
            <person name="Miyauchi S."/>
            <person name="Serrano A."/>
            <person name="Linde D."/>
            <person name="Babiker R."/>
            <person name="Drula E."/>
            <person name="Ayuso-Fernandez I."/>
            <person name="Pacheco R."/>
            <person name="Padilla G."/>
            <person name="Ferreira P."/>
            <person name="Barriuso J."/>
            <person name="Kellner H."/>
            <person name="Castanera R."/>
            <person name="Alfaro M."/>
            <person name="Ramirez L."/>
            <person name="Pisabarro A.G."/>
            <person name="Kuo A."/>
            <person name="Tritt A."/>
            <person name="Lipzen A."/>
            <person name="He G."/>
            <person name="Yan M."/>
            <person name="Ng V."/>
            <person name="Cullen D."/>
            <person name="Martin F."/>
            <person name="Rosso M.-N."/>
            <person name="Henrissat B."/>
            <person name="Hibbett D."/>
            <person name="Martinez A.T."/>
            <person name="Grigoriev I.V."/>
        </authorList>
    </citation>
    <scope>NUCLEOTIDE SEQUENCE</scope>
    <source>
        <strain evidence="18">CIRM-BRFM 674</strain>
    </source>
</reference>
<dbReference type="PRINTS" id="PR00714">
    <property type="entry name" value="MAN6PISMRASE"/>
</dbReference>
<feature type="binding site" evidence="11">
    <location>
        <position position="110"/>
    </location>
    <ligand>
        <name>Zn(2+)</name>
        <dbReference type="ChEBI" id="CHEBI:29105"/>
    </ligand>
</feature>
<comment type="similarity">
    <text evidence="4 13">Belongs to the mannose-6-phosphate isomerase type 1 family.</text>
</comment>
<dbReference type="InterPro" id="IPR001250">
    <property type="entry name" value="Man6P_Isoase-1"/>
</dbReference>
<proteinExistence type="inferred from homology"/>
<dbReference type="GO" id="GO:0009298">
    <property type="term" value="P:GDP-mannose biosynthetic process"/>
    <property type="evidence" value="ECO:0007669"/>
    <property type="project" value="InterPro"/>
</dbReference>
<feature type="active site" evidence="10">
    <location>
        <position position="297"/>
    </location>
</feature>
<dbReference type="PIRSF" id="PIRSF001480">
    <property type="entry name" value="Mannose-6-phosphate_isomerase"/>
    <property type="match status" value="1"/>
</dbReference>
<dbReference type="Proteomes" id="UP000807469">
    <property type="component" value="Unassembled WGS sequence"/>
</dbReference>
<feature type="domain" description="Phosphomannose isomerase type I helical insertion" evidence="17">
    <location>
        <begin position="174"/>
        <end position="259"/>
    </location>
</feature>
<dbReference type="InterPro" id="IPR046457">
    <property type="entry name" value="PMI_typeI_cat"/>
</dbReference>
<dbReference type="InterPro" id="IPR011051">
    <property type="entry name" value="RmlC_Cupin_sf"/>
</dbReference>
<keyword evidence="7 11" id="KW-0479">Metal-binding</keyword>
<evidence type="ECO:0000259" key="17">
    <source>
        <dbReference type="Pfam" id="PF20512"/>
    </source>
</evidence>
<dbReference type="PANTHER" id="PTHR10309">
    <property type="entry name" value="MANNOSE-6-PHOSPHATE ISOMERASE"/>
    <property type="match status" value="1"/>
</dbReference>
<feature type="binding site" evidence="11">
    <location>
        <position position="112"/>
    </location>
    <ligand>
        <name>Zn(2+)</name>
        <dbReference type="ChEBI" id="CHEBI:29105"/>
    </ligand>
</feature>
<feature type="domain" description="Phosphomannose isomerase type I C-terminal" evidence="15">
    <location>
        <begin position="337"/>
        <end position="381"/>
    </location>
</feature>
<evidence type="ECO:0000256" key="10">
    <source>
        <dbReference type="PIRSR" id="PIRSR001480-1"/>
    </source>
</evidence>
<evidence type="ECO:0000256" key="14">
    <source>
        <dbReference type="RuleBase" id="RU004248"/>
    </source>
</evidence>
<evidence type="ECO:0000256" key="2">
    <source>
        <dbReference type="ARBA" id="ARBA00002564"/>
    </source>
</evidence>
<evidence type="ECO:0000256" key="4">
    <source>
        <dbReference type="ARBA" id="ARBA00010772"/>
    </source>
</evidence>
<dbReference type="Gene3D" id="1.10.441.10">
    <property type="entry name" value="Phosphomannose Isomerase, domain 2"/>
    <property type="match status" value="1"/>
</dbReference>
<comment type="pathway">
    <text evidence="3 14">Nucleotide-sugar biosynthesis; GDP-alpha-D-mannose biosynthesis; alpha-D-mannose 1-phosphate from D-fructose 6-phosphate: step 1/2.</text>
</comment>
<feature type="binding site" evidence="11">
    <location>
        <position position="137"/>
    </location>
    <ligand>
        <name>Zn(2+)</name>
        <dbReference type="ChEBI" id="CHEBI:29105"/>
    </ligand>
</feature>
<dbReference type="Pfam" id="PF01238">
    <property type="entry name" value="PMI_typeI_C"/>
    <property type="match status" value="1"/>
</dbReference>
<keyword evidence="8 11" id="KW-0862">Zinc</keyword>
<feature type="binding site" evidence="11">
    <location>
        <position position="278"/>
    </location>
    <ligand>
        <name>Zn(2+)</name>
        <dbReference type="ChEBI" id="CHEBI:29105"/>
    </ligand>
</feature>
<dbReference type="InterPro" id="IPR046458">
    <property type="entry name" value="PMI_typeI_hel"/>
</dbReference>
<keyword evidence="19" id="KW-1185">Reference proteome</keyword>
<feature type="domain" description="Phosphomannose isomerase type I catalytic" evidence="16">
    <location>
        <begin position="5"/>
        <end position="154"/>
    </location>
</feature>
<keyword evidence="9 12" id="KW-0413">Isomerase</keyword>
<evidence type="ECO:0000256" key="3">
    <source>
        <dbReference type="ARBA" id="ARBA00004666"/>
    </source>
</evidence>
<dbReference type="GO" id="GO:0005975">
    <property type="term" value="P:carbohydrate metabolic process"/>
    <property type="evidence" value="ECO:0007669"/>
    <property type="project" value="InterPro"/>
</dbReference>
<dbReference type="Pfam" id="PF20512">
    <property type="entry name" value="PMI_typeI_hel"/>
    <property type="match status" value="1"/>
</dbReference>
<evidence type="ECO:0000256" key="11">
    <source>
        <dbReference type="PIRSR" id="PIRSR001480-2"/>
    </source>
</evidence>
<sequence length="426" mass="46663">MTAAVFKIIPTTQQYDWGKTGRSSKVAQFAASSQLPGFQIDEAAPYAELWMGTHPKSPSLVRSTGQVLSEHLASHPELIGQKIIDKFSAGNGNLPFLFKVLSIEKALSIQTHPDKDTAEKLHREQPDIYKDDNHKPEMAIAITPFDALCGFRPLPDIASALHDTPEFRSLIAPDLVDAFLSKASSSSSEGREARDALKGLFGSLMRADAPQVQAALKSLIARYKSGDTIGNEDGDVVKLVFKLDEQFPDDIGIFCVFVLNYLHLNPGEAIFLGAGEPHAYIYGECIETMANSDNVIRAGLTPKLRDIPVLVAGLTYMAADPSKHVVKLKSFQSSGPSVLYDPPIPEFSVIRMRLYHQDSIEFHEPRRGPSLAIVTAGKGLVSWYSSVEENLELSLGDVFFIGAGTAIRFKNTEDTPLILYRAFVEA</sequence>
<evidence type="ECO:0000259" key="16">
    <source>
        <dbReference type="Pfam" id="PF20511"/>
    </source>
</evidence>
<dbReference type="EMBL" id="MU155158">
    <property type="protein sequence ID" value="KAF9483080.1"/>
    <property type="molecule type" value="Genomic_DNA"/>
</dbReference>
<evidence type="ECO:0000256" key="7">
    <source>
        <dbReference type="ARBA" id="ARBA00022723"/>
    </source>
</evidence>
<dbReference type="InterPro" id="IPR046456">
    <property type="entry name" value="PMI_typeI_C"/>
</dbReference>
<dbReference type="Pfam" id="PF20511">
    <property type="entry name" value="PMI_typeI_cat"/>
    <property type="match status" value="1"/>
</dbReference>
<gene>
    <name evidence="18" type="ORF">BDN70DRAFT_852365</name>
</gene>
<dbReference type="PANTHER" id="PTHR10309:SF0">
    <property type="entry name" value="MANNOSE-6-PHOSPHATE ISOMERASE"/>
    <property type="match status" value="1"/>
</dbReference>
<dbReference type="NCBIfam" id="TIGR00218">
    <property type="entry name" value="manA"/>
    <property type="match status" value="1"/>
</dbReference>
<dbReference type="Gene3D" id="2.60.120.10">
    <property type="entry name" value="Jelly Rolls"/>
    <property type="match status" value="2"/>
</dbReference>
<name>A0A9P5ZA77_9AGAR</name>
<evidence type="ECO:0000256" key="8">
    <source>
        <dbReference type="ARBA" id="ARBA00022833"/>
    </source>
</evidence>
<dbReference type="CDD" id="cd02208">
    <property type="entry name" value="cupin_RmlC-like"/>
    <property type="match status" value="1"/>
</dbReference>